<comment type="caution">
    <text evidence="1">The sequence shown here is derived from an EMBL/GenBank/DDBJ whole genome shotgun (WGS) entry which is preliminary data.</text>
</comment>
<accession>A0A371GK71</accession>
<dbReference type="AlphaFoldDB" id="A0A371GK71"/>
<proteinExistence type="predicted"/>
<dbReference type="Proteomes" id="UP000257109">
    <property type="component" value="Unassembled WGS sequence"/>
</dbReference>
<dbReference type="Gene3D" id="3.30.420.10">
    <property type="entry name" value="Ribonuclease H-like superfamily/Ribonuclease H"/>
    <property type="match status" value="1"/>
</dbReference>
<dbReference type="OrthoDB" id="1723222at2759"/>
<protein>
    <recommendedName>
        <fullName evidence="3">Reverse transcriptase domain-containing protein</fullName>
    </recommendedName>
</protein>
<evidence type="ECO:0000313" key="2">
    <source>
        <dbReference type="Proteomes" id="UP000257109"/>
    </source>
</evidence>
<dbReference type="InterPro" id="IPR036397">
    <property type="entry name" value="RNaseH_sf"/>
</dbReference>
<keyword evidence="2" id="KW-1185">Reference proteome</keyword>
<evidence type="ECO:0008006" key="3">
    <source>
        <dbReference type="Google" id="ProtNLM"/>
    </source>
</evidence>
<dbReference type="InterPro" id="IPR052160">
    <property type="entry name" value="Gypsy_RT_Integrase-like"/>
</dbReference>
<feature type="non-terminal residue" evidence="1">
    <location>
        <position position="1"/>
    </location>
</feature>
<reference evidence="1" key="1">
    <citation type="submission" date="2018-05" db="EMBL/GenBank/DDBJ databases">
        <title>Draft genome of Mucuna pruriens seed.</title>
        <authorList>
            <person name="Nnadi N.E."/>
            <person name="Vos R."/>
            <person name="Hasami M.H."/>
            <person name="Devisetty U.K."/>
            <person name="Aguiy J.C."/>
        </authorList>
    </citation>
    <scope>NUCLEOTIDE SEQUENCE [LARGE SCALE GENOMIC DNA]</scope>
    <source>
        <strain evidence="1">JCA_2017</strain>
    </source>
</reference>
<gene>
    <name evidence="1" type="ORF">CR513_27137</name>
</gene>
<dbReference type="EMBL" id="QJKJ01005244">
    <property type="protein sequence ID" value="RDX90947.1"/>
    <property type="molecule type" value="Genomic_DNA"/>
</dbReference>
<dbReference type="GO" id="GO:0003676">
    <property type="term" value="F:nucleic acid binding"/>
    <property type="evidence" value="ECO:0007669"/>
    <property type="project" value="InterPro"/>
</dbReference>
<sequence>MLQKMTNPSRKDWSRLLEDILWAHRTAYRTLLRMSPYQIVFGKTCHLPMELEHKAYWAVKQCNLAYDQAGERRKFQLQELDELRLEAYENSKIYKQKVKKFHDQKILRKDFHVDQKVLLLKLITGKLHSRWDGPFVITNIFPNGAVQLQDEHSNNTFQINGHQIKPFHKGPAPTKADMEIISLMEPTPPLEQRSLGIVLGVSHHQVWGKFWEVESVQRLLKARKEKKRSVEGETRQGERMLVSCNVECKYKPKHLRVRENICLSESSIIVGYPSLFVGHEFAFSTGENSAKTDSILARLCSPTAHYRRSQIRMAQWHYPRSLNSHSTYPHCIHYLVLAFLRLQWCTVLQWCFSRSRKYKSKTGKPKFVRGDCLGFQHTLVDLILNA</sequence>
<dbReference type="PANTHER" id="PTHR47266">
    <property type="entry name" value="ENDONUCLEASE-RELATED"/>
    <property type="match status" value="1"/>
</dbReference>
<name>A0A371GK71_MUCPR</name>
<evidence type="ECO:0000313" key="1">
    <source>
        <dbReference type="EMBL" id="RDX90947.1"/>
    </source>
</evidence>
<organism evidence="1 2">
    <name type="scientific">Mucuna pruriens</name>
    <name type="common">Velvet bean</name>
    <name type="synonym">Dolichos pruriens</name>
    <dbReference type="NCBI Taxonomy" id="157652"/>
    <lineage>
        <taxon>Eukaryota</taxon>
        <taxon>Viridiplantae</taxon>
        <taxon>Streptophyta</taxon>
        <taxon>Embryophyta</taxon>
        <taxon>Tracheophyta</taxon>
        <taxon>Spermatophyta</taxon>
        <taxon>Magnoliopsida</taxon>
        <taxon>eudicotyledons</taxon>
        <taxon>Gunneridae</taxon>
        <taxon>Pentapetalae</taxon>
        <taxon>rosids</taxon>
        <taxon>fabids</taxon>
        <taxon>Fabales</taxon>
        <taxon>Fabaceae</taxon>
        <taxon>Papilionoideae</taxon>
        <taxon>50 kb inversion clade</taxon>
        <taxon>NPAAA clade</taxon>
        <taxon>indigoferoid/millettioid clade</taxon>
        <taxon>Phaseoleae</taxon>
        <taxon>Mucuna</taxon>
    </lineage>
</organism>